<dbReference type="GO" id="GO:0043005">
    <property type="term" value="C:neuron projection"/>
    <property type="evidence" value="ECO:0007669"/>
    <property type="project" value="TreeGrafter"/>
</dbReference>
<dbReference type="GO" id="GO:0042923">
    <property type="term" value="F:neuropeptide binding"/>
    <property type="evidence" value="ECO:0007669"/>
    <property type="project" value="TreeGrafter"/>
</dbReference>
<dbReference type="WBParaSite" id="jg22091">
    <property type="protein sequence ID" value="jg22091"/>
    <property type="gene ID" value="jg22091"/>
</dbReference>
<accession>A0A915DQL1</accession>
<dbReference type="SUPFAM" id="SSF81321">
    <property type="entry name" value="Family A G protein-coupled receptor-like"/>
    <property type="match status" value="1"/>
</dbReference>
<keyword evidence="3 9" id="KW-1133">Transmembrane helix</keyword>
<feature type="compositionally biased region" description="Polar residues" evidence="8">
    <location>
        <begin position="86"/>
        <end position="97"/>
    </location>
</feature>
<dbReference type="Gene3D" id="1.20.1070.10">
    <property type="entry name" value="Rhodopsin 7-helix transmembrane proteins"/>
    <property type="match status" value="1"/>
</dbReference>
<keyword evidence="7" id="KW-0807">Transducer</keyword>
<evidence type="ECO:0000256" key="1">
    <source>
        <dbReference type="ARBA" id="ARBA00004141"/>
    </source>
</evidence>
<keyword evidence="5 9" id="KW-0472">Membrane</keyword>
<name>A0A915DQL1_9BILA</name>
<dbReference type="PANTHER" id="PTHR24235:SF2">
    <property type="entry name" value="G-PROTEIN COUPLED RECEPTORS FAMILY 1 PROFILE DOMAIN-CONTAINING PROTEIN"/>
    <property type="match status" value="1"/>
</dbReference>
<evidence type="ECO:0000256" key="5">
    <source>
        <dbReference type="ARBA" id="ARBA00023136"/>
    </source>
</evidence>
<keyword evidence="4" id="KW-0297">G-protein coupled receptor</keyword>
<sequence length="186" mass="20882">MVIAFIGCWLPMTAVNLVKDFKQEPGFMRTQPYLWPLMAHVIAMSTVIWNPLLFFWLTRKQKRSNLGGILTTSEIMTSLASRVHSLRSTGTGDSTNESRFKRRHQQSLDRETALATKTNNNSYTLLNNNNSSSATAKSTPYNHNNNWASPIASRNGEAHNGTVNGKDRRQHMLIQKAASLSSSQML</sequence>
<organism evidence="11 12">
    <name type="scientific">Ditylenchus dipsaci</name>
    <dbReference type="NCBI Taxonomy" id="166011"/>
    <lineage>
        <taxon>Eukaryota</taxon>
        <taxon>Metazoa</taxon>
        <taxon>Ecdysozoa</taxon>
        <taxon>Nematoda</taxon>
        <taxon>Chromadorea</taxon>
        <taxon>Rhabditida</taxon>
        <taxon>Tylenchina</taxon>
        <taxon>Tylenchomorpha</taxon>
        <taxon>Sphaerularioidea</taxon>
        <taxon>Anguinidae</taxon>
        <taxon>Anguininae</taxon>
        <taxon>Ditylenchus</taxon>
    </lineage>
</organism>
<dbReference type="InterPro" id="IPR017452">
    <property type="entry name" value="GPCR_Rhodpsn_7TM"/>
</dbReference>
<evidence type="ECO:0000256" key="4">
    <source>
        <dbReference type="ARBA" id="ARBA00023040"/>
    </source>
</evidence>
<keyword evidence="2 9" id="KW-0812">Transmembrane</keyword>
<comment type="subcellular location">
    <subcellularLocation>
        <location evidence="1">Membrane</location>
        <topology evidence="1">Multi-pass membrane protein</topology>
    </subcellularLocation>
</comment>
<keyword evidence="11" id="KW-1185">Reference proteome</keyword>
<feature type="domain" description="G-protein coupled receptors family 1 profile" evidence="10">
    <location>
        <begin position="1"/>
        <end position="54"/>
    </location>
</feature>
<dbReference type="GO" id="GO:0008188">
    <property type="term" value="F:neuropeptide receptor activity"/>
    <property type="evidence" value="ECO:0007669"/>
    <property type="project" value="TreeGrafter"/>
</dbReference>
<evidence type="ECO:0000259" key="10">
    <source>
        <dbReference type="PROSITE" id="PS50262"/>
    </source>
</evidence>
<evidence type="ECO:0000256" key="3">
    <source>
        <dbReference type="ARBA" id="ARBA00022989"/>
    </source>
</evidence>
<feature type="transmembrane region" description="Helical" evidence="9">
    <location>
        <begin position="33"/>
        <end position="57"/>
    </location>
</feature>
<evidence type="ECO:0000256" key="8">
    <source>
        <dbReference type="SAM" id="MobiDB-lite"/>
    </source>
</evidence>
<keyword evidence="6" id="KW-0675">Receptor</keyword>
<dbReference type="GO" id="GO:0005886">
    <property type="term" value="C:plasma membrane"/>
    <property type="evidence" value="ECO:0007669"/>
    <property type="project" value="TreeGrafter"/>
</dbReference>
<protein>
    <submittedName>
        <fullName evidence="12">G-protein coupled receptors family 1 profile domain-containing protein</fullName>
    </submittedName>
</protein>
<reference evidence="12" key="1">
    <citation type="submission" date="2022-11" db="UniProtKB">
        <authorList>
            <consortium name="WormBaseParasite"/>
        </authorList>
    </citation>
    <scope>IDENTIFICATION</scope>
</reference>
<dbReference type="PANTHER" id="PTHR24235">
    <property type="entry name" value="NEUROPEPTIDE Y RECEPTOR"/>
    <property type="match status" value="1"/>
</dbReference>
<evidence type="ECO:0000313" key="12">
    <source>
        <dbReference type="WBParaSite" id="jg22091"/>
    </source>
</evidence>
<evidence type="ECO:0000313" key="11">
    <source>
        <dbReference type="Proteomes" id="UP000887574"/>
    </source>
</evidence>
<evidence type="ECO:0000256" key="2">
    <source>
        <dbReference type="ARBA" id="ARBA00022692"/>
    </source>
</evidence>
<evidence type="ECO:0000256" key="7">
    <source>
        <dbReference type="ARBA" id="ARBA00023224"/>
    </source>
</evidence>
<evidence type="ECO:0000256" key="9">
    <source>
        <dbReference type="SAM" id="Phobius"/>
    </source>
</evidence>
<feature type="compositionally biased region" description="Low complexity" evidence="8">
    <location>
        <begin position="116"/>
        <end position="139"/>
    </location>
</feature>
<evidence type="ECO:0000256" key="6">
    <source>
        <dbReference type="ARBA" id="ARBA00023170"/>
    </source>
</evidence>
<dbReference type="Proteomes" id="UP000887574">
    <property type="component" value="Unplaced"/>
</dbReference>
<dbReference type="PROSITE" id="PS50262">
    <property type="entry name" value="G_PROTEIN_RECEP_F1_2"/>
    <property type="match status" value="1"/>
</dbReference>
<feature type="region of interest" description="Disordered" evidence="8">
    <location>
        <begin position="86"/>
        <end position="168"/>
    </location>
</feature>
<dbReference type="AlphaFoldDB" id="A0A915DQL1"/>
<proteinExistence type="predicted"/>